<dbReference type="GO" id="GO:0016740">
    <property type="term" value="F:transferase activity"/>
    <property type="evidence" value="ECO:0007669"/>
    <property type="project" value="UniProtKB-KW"/>
</dbReference>
<name>A0A833E0J6_9EURY</name>
<reference evidence="1" key="1">
    <citation type="journal article" date="2020" name="ISME J.">
        <title>Gammaproteobacteria mediating utilization of methyl-, sulfur- and petroleum organic compounds in deep ocean hydrothermal plumes.</title>
        <authorList>
            <person name="Zhou Z."/>
            <person name="Liu Y."/>
            <person name="Pan J."/>
            <person name="Cron B.R."/>
            <person name="Toner B.M."/>
            <person name="Anantharaman K."/>
            <person name="Breier J.A."/>
            <person name="Dick G.J."/>
            <person name="Li M."/>
        </authorList>
    </citation>
    <scope>NUCLEOTIDE SEQUENCE</scope>
    <source>
        <strain evidence="1">SZUA-1451</strain>
    </source>
</reference>
<organism evidence="1 2">
    <name type="scientific">Thermococcus paralvinellae</name>
    <dbReference type="NCBI Taxonomy" id="582419"/>
    <lineage>
        <taxon>Archaea</taxon>
        <taxon>Methanobacteriati</taxon>
        <taxon>Methanobacteriota</taxon>
        <taxon>Thermococci</taxon>
        <taxon>Thermococcales</taxon>
        <taxon>Thermococcaceae</taxon>
        <taxon>Thermococcus</taxon>
    </lineage>
</organism>
<evidence type="ECO:0000313" key="1">
    <source>
        <dbReference type="EMBL" id="HIP74849.1"/>
    </source>
</evidence>
<dbReference type="AlphaFoldDB" id="A0A833E0J6"/>
<protein>
    <submittedName>
        <fullName evidence="1">Nucleotidyltransferase</fullName>
    </submittedName>
</protein>
<evidence type="ECO:0000313" key="2">
    <source>
        <dbReference type="Proteomes" id="UP000649326"/>
    </source>
</evidence>
<accession>A0A833E0J6</accession>
<keyword evidence="1" id="KW-0808">Transferase</keyword>
<dbReference type="Proteomes" id="UP000649326">
    <property type="component" value="Unassembled WGS sequence"/>
</dbReference>
<sequence length="44" mass="5673">MPREKVVRIWDEREVVYPPKRWRYLWEKREKALQIMERLAQFDP</sequence>
<gene>
    <name evidence="1" type="ORF">EYH13_01590</name>
</gene>
<comment type="caution">
    <text evidence="1">The sequence shown here is derived from an EMBL/GenBank/DDBJ whole genome shotgun (WGS) entry which is preliminary data.</text>
</comment>
<proteinExistence type="predicted"/>
<dbReference type="EMBL" id="DQUG01000067">
    <property type="protein sequence ID" value="HIP74849.1"/>
    <property type="molecule type" value="Genomic_DNA"/>
</dbReference>
<feature type="non-terminal residue" evidence="1">
    <location>
        <position position="44"/>
    </location>
</feature>